<dbReference type="GO" id="GO:0003723">
    <property type="term" value="F:RNA binding"/>
    <property type="evidence" value="ECO:0007669"/>
    <property type="project" value="InterPro"/>
</dbReference>
<keyword evidence="2 4" id="KW-0819">tRNA processing</keyword>
<evidence type="ECO:0000256" key="3">
    <source>
        <dbReference type="ARBA" id="ARBA00023235"/>
    </source>
</evidence>
<evidence type="ECO:0000313" key="6">
    <source>
        <dbReference type="EMBL" id="RLE48206.1"/>
    </source>
</evidence>
<evidence type="ECO:0000259" key="5">
    <source>
        <dbReference type="PROSITE" id="PS50984"/>
    </source>
</evidence>
<dbReference type="Gene3D" id="3.30.2350.20">
    <property type="entry name" value="TruD, catalytic domain"/>
    <property type="match status" value="1"/>
</dbReference>
<evidence type="ECO:0000313" key="7">
    <source>
        <dbReference type="Proteomes" id="UP000278475"/>
    </source>
</evidence>
<dbReference type="InterPro" id="IPR020103">
    <property type="entry name" value="PsdUridine_synth_cat_dom_sf"/>
</dbReference>
<dbReference type="Gene3D" id="1.10.1510.30">
    <property type="match status" value="1"/>
</dbReference>
<dbReference type="EMBL" id="QMQV01000086">
    <property type="protein sequence ID" value="RLE48206.1"/>
    <property type="molecule type" value="Genomic_DNA"/>
</dbReference>
<dbReference type="PANTHER" id="PTHR13326">
    <property type="entry name" value="TRNA PSEUDOURIDINE SYNTHASE D"/>
    <property type="match status" value="1"/>
</dbReference>
<sequence length="439" mass="50032">MLKTKSQIDLNLGLEYYSTDFNGVFGKARTLPHDFIVEEVALDGSIAYTSLSDEKVVEVYWGGREYAVFILEKCYKETLSTISLLKKIAKEEVGFSGIKDKRALTSQFITIPSTAKEKLLDINLGFTLRFIGFSRYQLRRGMLRGNQFTIVVRDVKHKDLKSLEHWLSQALTAISLNGLIGYYGYQRFGTTRPITHLVGKHIIRGEEEQAVDLILKTSYDYECLESKIIRQLVEKGALRQASELFFSSSYERAILNAMLEQGNQHQALKCIPKKLKQLFIHGYQAYLFNKALSKLIEERGSLSEVKPGDVVGMLSSWGEATQFIRVTEANKDKMSKLVSEHKASLVMPIPGSKLKTSEYLREVMEKEGVKLNDFKKLKVKGGFRQCLAYPHIAYFKVSEDYMSTTGLSYTIKFYLPKGFYATMLLRELIKPQNPCECNL</sequence>
<dbReference type="HAMAP" id="MF_01082">
    <property type="entry name" value="TruD"/>
    <property type="match status" value="1"/>
</dbReference>
<dbReference type="PANTHER" id="PTHR13326:SF21">
    <property type="entry name" value="PSEUDOURIDYLATE SYNTHASE PUS7L"/>
    <property type="match status" value="1"/>
</dbReference>
<dbReference type="InterPro" id="IPR011760">
    <property type="entry name" value="PsdUridine_synth_TruD_insert"/>
</dbReference>
<dbReference type="Proteomes" id="UP000278475">
    <property type="component" value="Unassembled WGS sequence"/>
</dbReference>
<protein>
    <recommendedName>
        <fullName evidence="4">Probable tRNA pseudouridine synthase D</fullName>
        <ecNumber evidence="4">5.4.99.27</ecNumber>
    </recommendedName>
    <alternativeName>
        <fullName evidence="4">tRNA pseudouridine(13) synthase</fullName>
    </alternativeName>
    <alternativeName>
        <fullName evidence="4">tRNA pseudouridylate synthase D</fullName>
    </alternativeName>
    <alternativeName>
        <fullName evidence="4">tRNA-uridine isomerase D</fullName>
    </alternativeName>
</protein>
<name>A0A497EMA6_9CREN</name>
<proteinExistence type="inferred from homology"/>
<dbReference type="GO" id="GO:0160150">
    <property type="term" value="F:tRNA pseudouridine(13) synthase activity"/>
    <property type="evidence" value="ECO:0007669"/>
    <property type="project" value="UniProtKB-EC"/>
</dbReference>
<feature type="active site" description="Nucleophile" evidence="4">
    <location>
        <position position="100"/>
    </location>
</feature>
<dbReference type="NCBIfam" id="TIGR00094">
    <property type="entry name" value="tRNA_TruD_broad"/>
    <property type="match status" value="1"/>
</dbReference>
<dbReference type="SUPFAM" id="SSF55120">
    <property type="entry name" value="Pseudouridine synthase"/>
    <property type="match status" value="1"/>
</dbReference>
<dbReference type="PROSITE" id="PS01268">
    <property type="entry name" value="UPF0024"/>
    <property type="match status" value="1"/>
</dbReference>
<dbReference type="InterPro" id="IPR042214">
    <property type="entry name" value="TruD_catalytic"/>
</dbReference>
<comment type="function">
    <text evidence="4">Could be responsible for synthesis of pseudouridine from uracil-13 in transfer RNAs.</text>
</comment>
<dbReference type="Gene3D" id="3.30.70.3160">
    <property type="match status" value="1"/>
</dbReference>
<gene>
    <name evidence="4" type="primary">truD</name>
    <name evidence="6" type="ORF">DRJ31_07680</name>
</gene>
<keyword evidence="3 4" id="KW-0413">Isomerase</keyword>
<organism evidence="6 7">
    <name type="scientific">Thermoproteota archaeon</name>
    <dbReference type="NCBI Taxonomy" id="2056631"/>
    <lineage>
        <taxon>Archaea</taxon>
        <taxon>Thermoproteota</taxon>
    </lineage>
</organism>
<comment type="catalytic activity">
    <reaction evidence="4">
        <text>uridine(13) in tRNA = pseudouridine(13) in tRNA</text>
        <dbReference type="Rhea" id="RHEA:42540"/>
        <dbReference type="Rhea" id="RHEA-COMP:10105"/>
        <dbReference type="Rhea" id="RHEA-COMP:10106"/>
        <dbReference type="ChEBI" id="CHEBI:65314"/>
        <dbReference type="ChEBI" id="CHEBI:65315"/>
        <dbReference type="EC" id="5.4.99.27"/>
    </reaction>
</comment>
<evidence type="ECO:0000256" key="4">
    <source>
        <dbReference type="HAMAP-Rule" id="MF_01082"/>
    </source>
</evidence>
<dbReference type="GO" id="GO:0031119">
    <property type="term" value="P:tRNA pseudouridine synthesis"/>
    <property type="evidence" value="ECO:0007669"/>
    <property type="project" value="UniProtKB-UniRule"/>
</dbReference>
<reference evidence="6 7" key="1">
    <citation type="submission" date="2018-06" db="EMBL/GenBank/DDBJ databases">
        <title>Extensive metabolic versatility and redundancy in microbially diverse, dynamic hydrothermal sediments.</title>
        <authorList>
            <person name="Dombrowski N."/>
            <person name="Teske A."/>
            <person name="Baker B.J."/>
        </authorList>
    </citation>
    <scope>NUCLEOTIDE SEQUENCE [LARGE SCALE GENOMIC DNA]</scope>
    <source>
        <strain evidence="6">B66_G16</strain>
    </source>
</reference>
<comment type="caution">
    <text evidence="6">The sequence shown here is derived from an EMBL/GenBank/DDBJ whole genome shotgun (WGS) entry which is preliminary data.</text>
</comment>
<evidence type="ECO:0000256" key="2">
    <source>
        <dbReference type="ARBA" id="ARBA00022694"/>
    </source>
</evidence>
<dbReference type="EC" id="5.4.99.27" evidence="4"/>
<dbReference type="Pfam" id="PF01142">
    <property type="entry name" value="TruD"/>
    <property type="match status" value="1"/>
</dbReference>
<dbReference type="PIRSF" id="PIRSF037016">
    <property type="entry name" value="Pseudouridin_synth_euk_prd"/>
    <property type="match status" value="1"/>
</dbReference>
<evidence type="ECO:0000256" key="1">
    <source>
        <dbReference type="ARBA" id="ARBA00007953"/>
    </source>
</evidence>
<feature type="domain" description="TRUD" evidence="5">
    <location>
        <begin position="178"/>
        <end position="389"/>
    </location>
</feature>
<dbReference type="AlphaFoldDB" id="A0A497EMA6"/>
<dbReference type="InterPro" id="IPR020119">
    <property type="entry name" value="PsdUridine_synth_TruD_CS"/>
</dbReference>
<dbReference type="InterPro" id="IPR001656">
    <property type="entry name" value="PsdUridine_synth_TruD"/>
</dbReference>
<dbReference type="PROSITE" id="PS50984">
    <property type="entry name" value="TRUD"/>
    <property type="match status" value="1"/>
</dbReference>
<comment type="similarity">
    <text evidence="1 4">Belongs to the pseudouridine synthase TruD family.</text>
</comment>
<accession>A0A497EMA6</accession>